<evidence type="ECO:0000256" key="4">
    <source>
        <dbReference type="ARBA" id="ARBA00022723"/>
    </source>
</evidence>
<dbReference type="Proteomes" id="UP001595636">
    <property type="component" value="Unassembled WGS sequence"/>
</dbReference>
<evidence type="ECO:0000256" key="2">
    <source>
        <dbReference type="ARBA" id="ARBA00022630"/>
    </source>
</evidence>
<dbReference type="SUPFAM" id="SSF63380">
    <property type="entry name" value="Riboflavin synthase domain-like"/>
    <property type="match status" value="1"/>
</dbReference>
<comment type="cofactor">
    <cofactor evidence="1">
        <name>FAD</name>
        <dbReference type="ChEBI" id="CHEBI:57692"/>
    </cofactor>
</comment>
<name>A0ABV7TYL3_9NEIS</name>
<evidence type="ECO:0000256" key="5">
    <source>
        <dbReference type="ARBA" id="ARBA00022827"/>
    </source>
</evidence>
<dbReference type="SUPFAM" id="SSF54292">
    <property type="entry name" value="2Fe-2S ferredoxin-like"/>
    <property type="match status" value="1"/>
</dbReference>
<dbReference type="RefSeq" id="WP_390281825.1">
    <property type="nucleotide sequence ID" value="NZ_JBHRYH010000046.1"/>
</dbReference>
<dbReference type="InterPro" id="IPR039261">
    <property type="entry name" value="FNR_nucleotide-bd"/>
</dbReference>
<dbReference type="PROSITE" id="PS51384">
    <property type="entry name" value="FAD_FR"/>
    <property type="match status" value="1"/>
</dbReference>
<accession>A0ABV7TYL3</accession>
<evidence type="ECO:0000256" key="9">
    <source>
        <dbReference type="ARBA" id="ARBA00061434"/>
    </source>
</evidence>
<proteinExistence type="inferred from homology"/>
<comment type="similarity">
    <text evidence="9">In the N-terminal section; belongs to the FAD-binding oxidoreductase type 6 family.</text>
</comment>
<dbReference type="PANTHER" id="PTHR47354">
    <property type="entry name" value="NADH OXIDOREDUCTASE HCR"/>
    <property type="match status" value="1"/>
</dbReference>
<sequence length="371" mass="40173">MTTTATTATPTFAFTAPAPYWQAGVDDTLQCVSVHDETHDVRTFTFRAVPARRFAYLPGQFITLELNIDGQTVNRCYTLSSSPTRPDTVTITVKRVPGGQVSNWLHDNLRPGMNISVLGPSGEFSFANAPASRYLFLSAGSGITPLMSMSRALVDLGGDIDVAFVHSARSPADLICRNELVQLSRARKGFHQAAIVQVRDPEPEWSGLEGRLDLAALERLVPDFRERTVFCCGPAPYMTGARELLQSAGFDMQHYHEESFNFADLNAAAGAAEAAPAEPEAAGECGYEVRFNKLGDVVHTKPGQTILAAAQQQGLRVPSSCSKGLCGTCKTKMLEGKVDMKHGGGIRQREIDQGWILPCCSVPLSPVVLDR</sequence>
<keyword evidence="7" id="KW-0408">Iron</keyword>
<keyword evidence="3" id="KW-0001">2Fe-2S</keyword>
<keyword evidence="13" id="KW-1185">Reference proteome</keyword>
<dbReference type="Pfam" id="PF00111">
    <property type="entry name" value="Fer2"/>
    <property type="match status" value="1"/>
</dbReference>
<dbReference type="InterPro" id="IPR006058">
    <property type="entry name" value="2Fe2S_fd_BS"/>
</dbReference>
<evidence type="ECO:0000256" key="3">
    <source>
        <dbReference type="ARBA" id="ARBA00022714"/>
    </source>
</evidence>
<dbReference type="SUPFAM" id="SSF52343">
    <property type="entry name" value="Ferredoxin reductase-like, C-terminal NADP-linked domain"/>
    <property type="match status" value="1"/>
</dbReference>
<evidence type="ECO:0000256" key="7">
    <source>
        <dbReference type="ARBA" id="ARBA00023004"/>
    </source>
</evidence>
<evidence type="ECO:0000256" key="8">
    <source>
        <dbReference type="ARBA" id="ARBA00023014"/>
    </source>
</evidence>
<dbReference type="PROSITE" id="PS00197">
    <property type="entry name" value="2FE2S_FER_1"/>
    <property type="match status" value="1"/>
</dbReference>
<keyword evidence="6" id="KW-0560">Oxidoreductase</keyword>
<evidence type="ECO:0000313" key="12">
    <source>
        <dbReference type="EMBL" id="MFC3627801.1"/>
    </source>
</evidence>
<keyword evidence="4" id="KW-0479">Metal-binding</keyword>
<dbReference type="PANTHER" id="PTHR47354:SF6">
    <property type="entry name" value="NADH OXIDOREDUCTASE HCR"/>
    <property type="match status" value="1"/>
</dbReference>
<dbReference type="InterPro" id="IPR001041">
    <property type="entry name" value="2Fe-2S_ferredoxin-type"/>
</dbReference>
<dbReference type="Gene3D" id="3.40.50.80">
    <property type="entry name" value="Nucleotide-binding domain of ferredoxin-NADP reductase (FNR) module"/>
    <property type="match status" value="1"/>
</dbReference>
<dbReference type="Pfam" id="PF00175">
    <property type="entry name" value="NAD_binding_1"/>
    <property type="match status" value="1"/>
</dbReference>
<dbReference type="Gene3D" id="2.40.30.10">
    <property type="entry name" value="Translation factors"/>
    <property type="match status" value="1"/>
</dbReference>
<dbReference type="InterPro" id="IPR012675">
    <property type="entry name" value="Beta-grasp_dom_sf"/>
</dbReference>
<evidence type="ECO:0000256" key="1">
    <source>
        <dbReference type="ARBA" id="ARBA00001974"/>
    </source>
</evidence>
<feature type="domain" description="FAD-binding FR-type" evidence="11">
    <location>
        <begin position="24"/>
        <end position="127"/>
    </location>
</feature>
<evidence type="ECO:0000259" key="11">
    <source>
        <dbReference type="PROSITE" id="PS51384"/>
    </source>
</evidence>
<evidence type="ECO:0000259" key="10">
    <source>
        <dbReference type="PROSITE" id="PS51085"/>
    </source>
</evidence>
<keyword evidence="8" id="KW-0411">Iron-sulfur</keyword>
<dbReference type="InterPro" id="IPR008333">
    <property type="entry name" value="Cbr1-like_FAD-bd_dom"/>
</dbReference>
<dbReference type="CDD" id="cd00207">
    <property type="entry name" value="fer2"/>
    <property type="match status" value="1"/>
</dbReference>
<feature type="domain" description="2Fe-2S ferredoxin-type" evidence="10">
    <location>
        <begin position="287"/>
        <end position="371"/>
    </location>
</feature>
<dbReference type="Pfam" id="PF00970">
    <property type="entry name" value="FAD_binding_6"/>
    <property type="match status" value="1"/>
</dbReference>
<evidence type="ECO:0000256" key="6">
    <source>
        <dbReference type="ARBA" id="ARBA00023002"/>
    </source>
</evidence>
<keyword evidence="2" id="KW-0285">Flavoprotein</keyword>
<reference evidence="13" key="1">
    <citation type="journal article" date="2019" name="Int. J. Syst. Evol. Microbiol.">
        <title>The Global Catalogue of Microorganisms (GCM) 10K type strain sequencing project: providing services to taxonomists for standard genome sequencing and annotation.</title>
        <authorList>
            <consortium name="The Broad Institute Genomics Platform"/>
            <consortium name="The Broad Institute Genome Sequencing Center for Infectious Disease"/>
            <person name="Wu L."/>
            <person name="Ma J."/>
        </authorList>
    </citation>
    <scope>NUCLEOTIDE SEQUENCE [LARGE SCALE GENOMIC DNA]</scope>
    <source>
        <strain evidence="13">KCTC 42195</strain>
    </source>
</reference>
<keyword evidence="5" id="KW-0274">FAD</keyword>
<dbReference type="InterPro" id="IPR036010">
    <property type="entry name" value="2Fe-2S_ferredoxin-like_sf"/>
</dbReference>
<dbReference type="InterPro" id="IPR001433">
    <property type="entry name" value="OxRdtase_FAD/NAD-bd"/>
</dbReference>
<evidence type="ECO:0000313" key="13">
    <source>
        <dbReference type="Proteomes" id="UP001595636"/>
    </source>
</evidence>
<dbReference type="PROSITE" id="PS51085">
    <property type="entry name" value="2FE2S_FER_2"/>
    <property type="match status" value="1"/>
</dbReference>
<dbReference type="CDD" id="cd06215">
    <property type="entry name" value="FNR_iron_sulfur_binding_1"/>
    <property type="match status" value="1"/>
</dbReference>
<dbReference type="InterPro" id="IPR017927">
    <property type="entry name" value="FAD-bd_FR_type"/>
</dbReference>
<gene>
    <name evidence="12" type="ORF">ACFOKJ_16895</name>
</gene>
<organism evidence="12 13">
    <name type="scientific">Vogesella amnigena</name>
    <dbReference type="NCBI Taxonomy" id="1507449"/>
    <lineage>
        <taxon>Bacteria</taxon>
        <taxon>Pseudomonadati</taxon>
        <taxon>Pseudomonadota</taxon>
        <taxon>Betaproteobacteria</taxon>
        <taxon>Neisseriales</taxon>
        <taxon>Chromobacteriaceae</taxon>
        <taxon>Vogesella</taxon>
    </lineage>
</organism>
<comment type="caution">
    <text evidence="12">The sequence shown here is derived from an EMBL/GenBank/DDBJ whole genome shotgun (WGS) entry which is preliminary data.</text>
</comment>
<dbReference type="EMBL" id="JBHRYH010000046">
    <property type="protein sequence ID" value="MFC3627801.1"/>
    <property type="molecule type" value="Genomic_DNA"/>
</dbReference>
<dbReference type="Gene3D" id="3.10.20.30">
    <property type="match status" value="1"/>
</dbReference>
<protein>
    <submittedName>
        <fullName evidence="12">FAD-binding oxidoreductase</fullName>
    </submittedName>
</protein>
<dbReference type="InterPro" id="IPR050415">
    <property type="entry name" value="MRET"/>
</dbReference>
<dbReference type="PRINTS" id="PR00406">
    <property type="entry name" value="CYTB5RDTASE"/>
</dbReference>
<dbReference type="InterPro" id="IPR017938">
    <property type="entry name" value="Riboflavin_synthase-like_b-brl"/>
</dbReference>